<name>A0A6G9YBG0_9NOCA</name>
<organism evidence="1 2">
    <name type="scientific">Nocardia arthritidis</name>
    <dbReference type="NCBI Taxonomy" id="228602"/>
    <lineage>
        <taxon>Bacteria</taxon>
        <taxon>Bacillati</taxon>
        <taxon>Actinomycetota</taxon>
        <taxon>Actinomycetes</taxon>
        <taxon>Mycobacteriales</taxon>
        <taxon>Nocardiaceae</taxon>
        <taxon>Nocardia</taxon>
    </lineage>
</organism>
<protein>
    <recommendedName>
        <fullName evidence="3">DUF2613 family protein</fullName>
    </recommendedName>
</protein>
<proteinExistence type="predicted"/>
<dbReference type="AlphaFoldDB" id="A0A6G9YBG0"/>
<dbReference type="EMBL" id="CP046172">
    <property type="protein sequence ID" value="QIS10561.1"/>
    <property type="molecule type" value="Genomic_DNA"/>
</dbReference>
<sequence length="60" mass="6173">MTRLPRGVTIGLLAALAIVLGVASTIAFAATGALRPPSGRCDPPAATGRIVHVTDNHRDR</sequence>
<dbReference type="RefSeq" id="WP_167473519.1">
    <property type="nucleotide sequence ID" value="NZ_CP046172.1"/>
</dbReference>
<reference evidence="1 2" key="1">
    <citation type="journal article" date="2019" name="ACS Chem. Biol.">
        <title>Identification and Mobilization of a Cryptic Antibiotic Biosynthesis Gene Locus from a Human-Pathogenic Nocardia Isolate.</title>
        <authorList>
            <person name="Herisse M."/>
            <person name="Ishida K."/>
            <person name="Porter J.L."/>
            <person name="Howden B."/>
            <person name="Hertweck C."/>
            <person name="Stinear T.P."/>
            <person name="Pidot S.J."/>
        </authorList>
    </citation>
    <scope>NUCLEOTIDE SEQUENCE [LARGE SCALE GENOMIC DNA]</scope>
    <source>
        <strain evidence="1 2">AUSMDU00012717</strain>
    </source>
</reference>
<evidence type="ECO:0000313" key="2">
    <source>
        <dbReference type="Proteomes" id="UP000503540"/>
    </source>
</evidence>
<accession>A0A6G9YBG0</accession>
<dbReference type="KEGG" id="nah:F5544_13360"/>
<evidence type="ECO:0000313" key="1">
    <source>
        <dbReference type="EMBL" id="QIS10561.1"/>
    </source>
</evidence>
<gene>
    <name evidence="1" type="ORF">F5544_13360</name>
</gene>
<evidence type="ECO:0008006" key="3">
    <source>
        <dbReference type="Google" id="ProtNLM"/>
    </source>
</evidence>
<dbReference type="Proteomes" id="UP000503540">
    <property type="component" value="Chromosome"/>
</dbReference>
<keyword evidence="2" id="KW-1185">Reference proteome</keyword>